<dbReference type="Proteomes" id="UP001107558">
    <property type="component" value="Chromosome 3"/>
</dbReference>
<gene>
    <name evidence="1" type="ORF">PVAND_001976</name>
</gene>
<dbReference type="PANTHER" id="PTHR21174">
    <property type="match status" value="1"/>
</dbReference>
<proteinExistence type="predicted"/>
<dbReference type="OrthoDB" id="330671at2759"/>
<protein>
    <submittedName>
        <fullName evidence="1">Uncharacterized protein</fullName>
    </submittedName>
</protein>
<dbReference type="EMBL" id="JADBJN010000003">
    <property type="protein sequence ID" value="KAG5671801.1"/>
    <property type="molecule type" value="Genomic_DNA"/>
</dbReference>
<dbReference type="InterPro" id="IPR009218">
    <property type="entry name" value="HD_phosphohydro"/>
</dbReference>
<sequence>MEYFKSVLISKLKLDESVVNKWCNKIEKKYNERPYHNLQMLAVKMNVIKEDFSEDDSLSNSLIIASIFQYFHYDVKESKNEENCEEFQRFVEETNIENNELVDRILQMLRDDSESEVISISIFKDLDLVVLGLPTEEYNKYTKGLKEEFSSNDESYKRDRLKMLKTLLTIPYIYSTPKIRDRFESTARQNIKMEIDNLEA</sequence>
<evidence type="ECO:0000313" key="2">
    <source>
        <dbReference type="Proteomes" id="UP001107558"/>
    </source>
</evidence>
<dbReference type="AlphaFoldDB" id="A0A9J6BPK3"/>
<dbReference type="PIRSF" id="PIRSF035170">
    <property type="entry name" value="HD_phosphohydro"/>
    <property type="match status" value="1"/>
</dbReference>
<reference evidence="1" key="1">
    <citation type="submission" date="2021-03" db="EMBL/GenBank/DDBJ databases">
        <title>Chromosome level genome of the anhydrobiotic midge Polypedilum vanderplanki.</title>
        <authorList>
            <person name="Yoshida Y."/>
            <person name="Kikawada T."/>
            <person name="Gusev O."/>
        </authorList>
    </citation>
    <scope>NUCLEOTIDE SEQUENCE</scope>
    <source>
        <strain evidence="1">NIAS01</strain>
        <tissue evidence="1">Whole body or cell culture</tissue>
    </source>
</reference>
<accession>A0A9J6BPK3</accession>
<comment type="caution">
    <text evidence="1">The sequence shown here is derived from an EMBL/GenBank/DDBJ whole genome shotgun (WGS) entry which is preliminary data.</text>
</comment>
<evidence type="ECO:0000313" key="1">
    <source>
        <dbReference type="EMBL" id="KAG5671801.1"/>
    </source>
</evidence>
<name>A0A9J6BPK3_POLVA</name>
<keyword evidence="2" id="KW-1185">Reference proteome</keyword>
<dbReference type="PANTHER" id="PTHR21174:SF0">
    <property type="entry name" value="HD PHOSPHOHYDROLASE FAMILY PROTEIN-RELATED"/>
    <property type="match status" value="1"/>
</dbReference>
<organism evidence="1 2">
    <name type="scientific">Polypedilum vanderplanki</name>
    <name type="common">Sleeping chironomid midge</name>
    <dbReference type="NCBI Taxonomy" id="319348"/>
    <lineage>
        <taxon>Eukaryota</taxon>
        <taxon>Metazoa</taxon>
        <taxon>Ecdysozoa</taxon>
        <taxon>Arthropoda</taxon>
        <taxon>Hexapoda</taxon>
        <taxon>Insecta</taxon>
        <taxon>Pterygota</taxon>
        <taxon>Neoptera</taxon>
        <taxon>Endopterygota</taxon>
        <taxon>Diptera</taxon>
        <taxon>Nematocera</taxon>
        <taxon>Chironomoidea</taxon>
        <taxon>Chironomidae</taxon>
        <taxon>Chironominae</taxon>
        <taxon>Polypedilum</taxon>
        <taxon>Polypedilum</taxon>
    </lineage>
</organism>